<dbReference type="EnsemblMetazoa" id="AMAM017064-RA">
    <property type="protein sequence ID" value="AMAM017064-PA"/>
    <property type="gene ID" value="AMAM017064"/>
</dbReference>
<dbReference type="VEuPathDB" id="VectorBase:AMAM017064"/>
<feature type="compositionally biased region" description="Basic and acidic residues" evidence="1">
    <location>
        <begin position="1"/>
        <end position="14"/>
    </location>
</feature>
<dbReference type="Proteomes" id="UP000075901">
    <property type="component" value="Unassembled WGS sequence"/>
</dbReference>
<keyword evidence="3" id="KW-1185">Reference proteome</keyword>
<evidence type="ECO:0000256" key="1">
    <source>
        <dbReference type="SAM" id="MobiDB-lite"/>
    </source>
</evidence>
<dbReference type="AlphaFoldDB" id="A0A182T0E4"/>
<name>A0A182T0E4_9DIPT</name>
<proteinExistence type="predicted"/>
<evidence type="ECO:0000313" key="3">
    <source>
        <dbReference type="Proteomes" id="UP000075901"/>
    </source>
</evidence>
<protein>
    <submittedName>
        <fullName evidence="2">Uncharacterized protein</fullName>
    </submittedName>
</protein>
<feature type="region of interest" description="Disordered" evidence="1">
    <location>
        <begin position="1"/>
        <end position="23"/>
    </location>
</feature>
<evidence type="ECO:0000313" key="2">
    <source>
        <dbReference type="EnsemblMetazoa" id="AMAM017064-PA"/>
    </source>
</evidence>
<sequence>MNLRTESKQPRTESEPFQNTATQRLATHWKHTYHVQQRSLRSSSVSRPFATTFQALVVRGWQRNSTVSSQRSTVWAVVLSGGKKEIAPVTRTLGRLGIEGLDFEGTNQLEHIA</sequence>
<accession>A0A182T0E4</accession>
<reference evidence="2" key="2">
    <citation type="submission" date="2020-05" db="UniProtKB">
        <authorList>
            <consortium name="EnsemblMetazoa"/>
        </authorList>
    </citation>
    <scope>IDENTIFICATION</scope>
    <source>
        <strain evidence="2">maculatus3</strain>
    </source>
</reference>
<reference evidence="3" key="1">
    <citation type="submission" date="2013-09" db="EMBL/GenBank/DDBJ databases">
        <title>The Genome Sequence of Anopheles maculatus species B.</title>
        <authorList>
            <consortium name="The Broad Institute Genomics Platform"/>
            <person name="Neafsey D.E."/>
            <person name="Besansky N."/>
            <person name="Howell P."/>
            <person name="Walton C."/>
            <person name="Young S.K."/>
            <person name="Zeng Q."/>
            <person name="Gargeya S."/>
            <person name="Fitzgerald M."/>
            <person name="Haas B."/>
            <person name="Abouelleil A."/>
            <person name="Allen A.W."/>
            <person name="Alvarado L."/>
            <person name="Arachchi H.M."/>
            <person name="Berlin A.M."/>
            <person name="Chapman S.B."/>
            <person name="Gainer-Dewar J."/>
            <person name="Goldberg J."/>
            <person name="Griggs A."/>
            <person name="Gujja S."/>
            <person name="Hansen M."/>
            <person name="Howarth C."/>
            <person name="Imamovic A."/>
            <person name="Ireland A."/>
            <person name="Larimer J."/>
            <person name="McCowan C."/>
            <person name="Murphy C."/>
            <person name="Pearson M."/>
            <person name="Poon T.W."/>
            <person name="Priest M."/>
            <person name="Roberts A."/>
            <person name="Saif S."/>
            <person name="Shea T."/>
            <person name="Sisk P."/>
            <person name="Sykes S."/>
            <person name="Wortman J."/>
            <person name="Nusbaum C."/>
            <person name="Birren B."/>
        </authorList>
    </citation>
    <scope>NUCLEOTIDE SEQUENCE [LARGE SCALE GENOMIC DNA]</scope>
    <source>
        <strain evidence="3">maculatus3</strain>
    </source>
</reference>
<organism evidence="2 3">
    <name type="scientific">Anopheles maculatus</name>
    <dbReference type="NCBI Taxonomy" id="74869"/>
    <lineage>
        <taxon>Eukaryota</taxon>
        <taxon>Metazoa</taxon>
        <taxon>Ecdysozoa</taxon>
        <taxon>Arthropoda</taxon>
        <taxon>Hexapoda</taxon>
        <taxon>Insecta</taxon>
        <taxon>Pterygota</taxon>
        <taxon>Neoptera</taxon>
        <taxon>Endopterygota</taxon>
        <taxon>Diptera</taxon>
        <taxon>Nematocera</taxon>
        <taxon>Culicoidea</taxon>
        <taxon>Culicidae</taxon>
        <taxon>Anophelinae</taxon>
        <taxon>Anopheles</taxon>
        <taxon>Anopheles maculatus group</taxon>
    </lineage>
</organism>